<comment type="caution">
    <text evidence="1">The sequence shown here is derived from an EMBL/GenBank/DDBJ whole genome shotgun (WGS) entry which is preliminary data.</text>
</comment>
<reference evidence="1 2" key="1">
    <citation type="submission" date="2017-01" db="EMBL/GenBank/DDBJ databases">
        <title>The cable genome- insights into the physiology and evolution of filamentous bacteria capable of sulfide oxidation via long distance electron transfer.</title>
        <authorList>
            <person name="Schreiber L."/>
            <person name="Bjerg J.T."/>
            <person name="Boggild A."/>
            <person name="Van De Vossenberg J."/>
            <person name="Meysman F."/>
            <person name="Nielsen L.P."/>
            <person name="Schramm A."/>
            <person name="Kjeldsen K.U."/>
        </authorList>
    </citation>
    <scope>NUCLEOTIDE SEQUENCE [LARGE SCALE GENOMIC DNA]</scope>
    <source>
        <strain evidence="1">MCF</strain>
    </source>
</reference>
<keyword evidence="2" id="KW-1185">Reference proteome</keyword>
<gene>
    <name evidence="1" type="ORF">H206_06982</name>
</gene>
<name>A0A3S3QLF8_9BACT</name>
<dbReference type="Proteomes" id="UP000287853">
    <property type="component" value="Unassembled WGS sequence"/>
</dbReference>
<sequence>MLSSPPEYRGDTMVGTCMLEAYSKMMYLFIPL</sequence>
<protein>
    <submittedName>
        <fullName evidence="1">Uncharacterized protein</fullName>
    </submittedName>
</protein>
<accession>A0A3S3QLF8</accession>
<dbReference type="EMBL" id="MTKO01000028">
    <property type="protein sequence ID" value="RWX47745.1"/>
    <property type="molecule type" value="Genomic_DNA"/>
</dbReference>
<proteinExistence type="predicted"/>
<dbReference type="AlphaFoldDB" id="A0A3S3QLF8"/>
<evidence type="ECO:0000313" key="1">
    <source>
        <dbReference type="EMBL" id="RWX47745.1"/>
    </source>
</evidence>
<organism evidence="1 2">
    <name type="scientific">Candidatus Electrothrix aarhusensis</name>
    <dbReference type="NCBI Taxonomy" id="1859131"/>
    <lineage>
        <taxon>Bacteria</taxon>
        <taxon>Pseudomonadati</taxon>
        <taxon>Thermodesulfobacteriota</taxon>
        <taxon>Desulfobulbia</taxon>
        <taxon>Desulfobulbales</taxon>
        <taxon>Desulfobulbaceae</taxon>
        <taxon>Candidatus Electrothrix</taxon>
    </lineage>
</organism>
<evidence type="ECO:0000313" key="2">
    <source>
        <dbReference type="Proteomes" id="UP000287853"/>
    </source>
</evidence>